<keyword evidence="6" id="KW-1185">Reference proteome</keyword>
<dbReference type="InterPro" id="IPR050465">
    <property type="entry name" value="UPF0194_transport"/>
</dbReference>
<reference evidence="5 6" key="1">
    <citation type="submission" date="2019-10" db="EMBL/GenBank/DDBJ databases">
        <title>Genomic and transcriptomic insights into the perfect genentic adaptation of a filamentous nitrogen-fixing cyanobacterium to rice fields.</title>
        <authorList>
            <person name="Chen Z."/>
        </authorList>
    </citation>
    <scope>NUCLEOTIDE SEQUENCE [LARGE SCALE GENOMIC DNA]</scope>
    <source>
        <strain evidence="5">CCNUC1</strain>
    </source>
</reference>
<keyword evidence="4" id="KW-1133">Transmembrane helix</keyword>
<sequence length="472" mass="51434">MLEIEKEIVAPLPDIKKKPYSYQRVLLGTAFIFLGAATVAVGGATIKYRLTNLIVEDGLINGRIVRLQAPTNGNIKAFYAQPGVLVKPGQVLAQIGTERSPQEEQFRLQLERSQAERLERSQAEQISSQLKLSDLAGEVQANASQLAAAKESLNFLKNQLQSLKNQHNAVQGVDVQMALQGVSQQQAAVDAAVAKAIANRSQYERYKQLLAQGAVSQQQTEILQLGWESAEAEVKQTKAALNSAQASLNATKNGLAFSNQNTIGGTLSDQRSKLLQAIQAQETLISNLEAQISTGRQQLNKAQSLYKIRQPLAIAPVSYPRDRQDIKVSAPFAGVVYSTEHEQGEQVTNSERIMTLLDCNNLWIEAVVRADEASRIDTKKPVNVQIRGYSKTITGEIDLLQPISSIQGIDERAKLMQVQALLPTIPPTLVGQPLTRVTVKIPPPPGHTNSQQFCGLGQSARLTFSNKGFGSN</sequence>
<evidence type="ECO:0000313" key="6">
    <source>
        <dbReference type="Proteomes" id="UP000326678"/>
    </source>
</evidence>
<dbReference type="Gene3D" id="1.10.287.470">
    <property type="entry name" value="Helix hairpin bin"/>
    <property type="match status" value="1"/>
</dbReference>
<organism evidence="5 6">
    <name type="scientific">Nostoc sphaeroides CCNUC1</name>
    <dbReference type="NCBI Taxonomy" id="2653204"/>
    <lineage>
        <taxon>Bacteria</taxon>
        <taxon>Bacillati</taxon>
        <taxon>Cyanobacteriota</taxon>
        <taxon>Cyanophyceae</taxon>
        <taxon>Nostocales</taxon>
        <taxon>Nostocaceae</taxon>
        <taxon>Nostoc</taxon>
    </lineage>
</organism>
<proteinExistence type="predicted"/>
<dbReference type="GO" id="GO:0030313">
    <property type="term" value="C:cell envelope"/>
    <property type="evidence" value="ECO:0007669"/>
    <property type="project" value="UniProtKB-SubCell"/>
</dbReference>
<evidence type="ECO:0000256" key="1">
    <source>
        <dbReference type="ARBA" id="ARBA00004196"/>
    </source>
</evidence>
<dbReference type="PANTHER" id="PTHR32347">
    <property type="entry name" value="EFFLUX SYSTEM COMPONENT YKNX-RELATED"/>
    <property type="match status" value="1"/>
</dbReference>
<comment type="subcellular location">
    <subcellularLocation>
        <location evidence="1">Cell envelope</location>
    </subcellularLocation>
</comment>
<keyword evidence="4" id="KW-0812">Transmembrane</keyword>
<keyword evidence="2 3" id="KW-0175">Coiled coil</keyword>
<evidence type="ECO:0000256" key="2">
    <source>
        <dbReference type="ARBA" id="ARBA00023054"/>
    </source>
</evidence>
<dbReference type="AlphaFoldDB" id="A0A5P8VQ81"/>
<dbReference type="PANTHER" id="PTHR32347:SF23">
    <property type="entry name" value="BLL5650 PROTEIN"/>
    <property type="match status" value="1"/>
</dbReference>
<dbReference type="EMBL" id="CP045226">
    <property type="protein sequence ID" value="QFS42562.1"/>
    <property type="molecule type" value="Genomic_DNA"/>
</dbReference>
<dbReference type="Gene3D" id="2.40.50.100">
    <property type="match status" value="1"/>
</dbReference>
<evidence type="ECO:0000313" key="5">
    <source>
        <dbReference type="EMBL" id="QFS42562.1"/>
    </source>
</evidence>
<dbReference type="Proteomes" id="UP000326678">
    <property type="component" value="Chromosome Gxm1"/>
</dbReference>
<keyword evidence="4" id="KW-0472">Membrane</keyword>
<feature type="transmembrane region" description="Helical" evidence="4">
    <location>
        <begin position="25"/>
        <end position="46"/>
    </location>
</feature>
<protein>
    <recommendedName>
        <fullName evidence="7">HlyD family secretion protein</fullName>
    </recommendedName>
</protein>
<accession>A0A5P8VQ81</accession>
<dbReference type="SUPFAM" id="SSF111369">
    <property type="entry name" value="HlyD-like secretion proteins"/>
    <property type="match status" value="2"/>
</dbReference>
<evidence type="ECO:0008006" key="7">
    <source>
        <dbReference type="Google" id="ProtNLM"/>
    </source>
</evidence>
<feature type="coiled-coil region" evidence="3">
    <location>
        <begin position="146"/>
        <end position="173"/>
    </location>
</feature>
<gene>
    <name evidence="5" type="ORF">GXM_00035</name>
</gene>
<evidence type="ECO:0000256" key="3">
    <source>
        <dbReference type="SAM" id="Coils"/>
    </source>
</evidence>
<evidence type="ECO:0000256" key="4">
    <source>
        <dbReference type="SAM" id="Phobius"/>
    </source>
</evidence>
<name>A0A5P8VQ81_9NOSO</name>
<feature type="coiled-coil region" evidence="3">
    <location>
        <begin position="271"/>
        <end position="305"/>
    </location>
</feature>
<dbReference type="RefSeq" id="WP_118165532.1">
    <property type="nucleotide sequence ID" value="NZ_CP045226.1"/>
</dbReference>
<dbReference type="KEGG" id="nsh:GXM_00035"/>